<dbReference type="Proteomes" id="UP000828048">
    <property type="component" value="Chromosome 4"/>
</dbReference>
<reference evidence="1 2" key="1">
    <citation type="journal article" date="2021" name="Hortic Res">
        <title>High-quality reference genome and annotation aids understanding of berry development for evergreen blueberry (Vaccinium darrowii).</title>
        <authorList>
            <person name="Yu J."/>
            <person name="Hulse-Kemp A.M."/>
            <person name="Babiker E."/>
            <person name="Staton M."/>
        </authorList>
    </citation>
    <scope>NUCLEOTIDE SEQUENCE [LARGE SCALE GENOMIC DNA]</scope>
    <source>
        <strain evidence="2">cv. NJ 8807/NJ 8810</strain>
        <tissue evidence="1">Young leaf</tissue>
    </source>
</reference>
<accession>A0ACB7Z5I0</accession>
<keyword evidence="2" id="KW-1185">Reference proteome</keyword>
<name>A0ACB7Z5I0_9ERIC</name>
<evidence type="ECO:0000313" key="2">
    <source>
        <dbReference type="Proteomes" id="UP000828048"/>
    </source>
</evidence>
<sequence length="353" mass="40221">MDNWAIPSFHLLVLISVLHLANGALVGSGECDLFQGSWFIDPFFPPYNEVTCPFIEKEFNCQKNGRPDHSYLSFRWKPLGCDLPRFDGLGFLRRFQGKSIMFVGDSLSRDQWQSLTCLLYTAAPNLNYNLTRVGMISTFTIMEYGVNVLLDRNMFLVDIVNGSQGRILKLDSMEEGTKNWQRMDMLIFNTWHWWNYRNSHQPWDYIQDGDKVLKDMNRMAAFEKALGTWGGWVDTYIDPTKTMVFYQGVSPNHYNGSDWNEPTAKNCEGQTMPVLGSTYPGQYPPAVDVVKRALGKIKNPVTLLDITALSLLRKDGHPSIYGMGGATGMDCTHWCIAGVPDTWNQILYYLIVS</sequence>
<protein>
    <submittedName>
        <fullName evidence="1">Uncharacterized protein</fullName>
    </submittedName>
</protein>
<dbReference type="EMBL" id="CM037154">
    <property type="protein sequence ID" value="KAH7860820.1"/>
    <property type="molecule type" value="Genomic_DNA"/>
</dbReference>
<proteinExistence type="predicted"/>
<gene>
    <name evidence="1" type="ORF">Vadar_018408</name>
</gene>
<comment type="caution">
    <text evidence="1">The sequence shown here is derived from an EMBL/GenBank/DDBJ whole genome shotgun (WGS) entry which is preliminary data.</text>
</comment>
<evidence type="ECO:0000313" key="1">
    <source>
        <dbReference type="EMBL" id="KAH7860820.1"/>
    </source>
</evidence>
<organism evidence="1 2">
    <name type="scientific">Vaccinium darrowii</name>
    <dbReference type="NCBI Taxonomy" id="229202"/>
    <lineage>
        <taxon>Eukaryota</taxon>
        <taxon>Viridiplantae</taxon>
        <taxon>Streptophyta</taxon>
        <taxon>Embryophyta</taxon>
        <taxon>Tracheophyta</taxon>
        <taxon>Spermatophyta</taxon>
        <taxon>Magnoliopsida</taxon>
        <taxon>eudicotyledons</taxon>
        <taxon>Gunneridae</taxon>
        <taxon>Pentapetalae</taxon>
        <taxon>asterids</taxon>
        <taxon>Ericales</taxon>
        <taxon>Ericaceae</taxon>
        <taxon>Vaccinioideae</taxon>
        <taxon>Vaccinieae</taxon>
        <taxon>Vaccinium</taxon>
    </lineage>
</organism>